<feature type="compositionally biased region" description="Low complexity" evidence="1">
    <location>
        <begin position="91"/>
        <end position="104"/>
    </location>
</feature>
<dbReference type="InterPro" id="IPR011009">
    <property type="entry name" value="Kinase-like_dom_sf"/>
</dbReference>
<accession>A0AB34FEA9</accession>
<dbReference type="SUPFAM" id="SSF56112">
    <property type="entry name" value="Protein kinase-like (PK-like)"/>
    <property type="match status" value="1"/>
</dbReference>
<dbReference type="Gene3D" id="3.40.50.300">
    <property type="entry name" value="P-loop containing nucleotide triphosphate hydrolases"/>
    <property type="match status" value="1"/>
</dbReference>
<evidence type="ECO:0000256" key="1">
    <source>
        <dbReference type="SAM" id="MobiDB-lite"/>
    </source>
</evidence>
<feature type="region of interest" description="Disordered" evidence="1">
    <location>
        <begin position="345"/>
        <end position="375"/>
    </location>
</feature>
<organism evidence="2 3">
    <name type="scientific">Purpureocillium lavendulum</name>
    <dbReference type="NCBI Taxonomy" id="1247861"/>
    <lineage>
        <taxon>Eukaryota</taxon>
        <taxon>Fungi</taxon>
        <taxon>Dikarya</taxon>
        <taxon>Ascomycota</taxon>
        <taxon>Pezizomycotina</taxon>
        <taxon>Sordariomycetes</taxon>
        <taxon>Hypocreomycetidae</taxon>
        <taxon>Hypocreales</taxon>
        <taxon>Ophiocordycipitaceae</taxon>
        <taxon>Purpureocillium</taxon>
    </lineage>
</organism>
<dbReference type="InterPro" id="IPR027417">
    <property type="entry name" value="P-loop_NTPase"/>
</dbReference>
<keyword evidence="3" id="KW-1185">Reference proteome</keyword>
<feature type="region of interest" description="Disordered" evidence="1">
    <location>
        <begin position="24"/>
        <end position="128"/>
    </location>
</feature>
<dbReference type="CDD" id="cd18785">
    <property type="entry name" value="SF2_C"/>
    <property type="match status" value="1"/>
</dbReference>
<evidence type="ECO:0000313" key="3">
    <source>
        <dbReference type="Proteomes" id="UP001163105"/>
    </source>
</evidence>
<sequence>MASPSLVVDVTGDLNRWEVSFESTYQSIPEQDRSFLPDSSPGYQPPTYGNKDRSPIRRRKNPSRGQGHADAGIPPGGDDWSESSDEERHPTTPATPTPTQGSGQRPRRSRRIAVRSRGGDTNNSGQSRPFCTQKCLLGLVRGHALDRGCPNVSLHCRGGSNLGRGAIRHPIDHAEWLELLHAQLKETLDRGITRLEKGGARGVLFKVTLLEYGYTFVSKGTIKEFIPDLEDEAAVYRRLEDVQGIHVPVFLGAVDLRPLGRTYYYDHRVYIVHLTLMSWGGESLHEERWRMCTTKEQVKRSLDAIHQRGVVHTDVRGPNILFCEETGGPMVIDFERAKLLDARPPLATMTPNKRSLSEDPDKEKRRKQRRTGHGLGTGIDIAGIVAVIHAEQPYGLVDFVQQTGRGARRADEVVESIIVHDGRPPRADEHQDWVGMCNEAEMRAFMSTSGCRRAVLGAFMDGVGGEVCGHIRGAIPCDRCSAAWKAAEREQPAADRGGAVWQAFNRHEGRRRRTLTRWLEEVADECAICHVQRHYDARLLASVPDEPRHASGDDICSRIGQYRYGDLRKKVTFGSLSCCFMCKLPWDWCEPTRQDGQCEYVDKVLPVAFMALQSQEVQALARNRFDVDAEDHEAFFRWLGRDRLFHGTKGTNALAFWEAVVLEAYKEGRYWFRDGDCIDVDHENRATAQDPPDNGDVARGEATDSDELEEATDSDKSGEATDCDELRAERRGRCNAASPHRQPQDEEQEPQGGVVSRSGEHVQDESARLGELHKWLEEIQAIGCSVCHVRWQLRGAPEDERAEVEHERADCNSIKQTNFNRWQAQLAIRDSDCCWECGLPHDWCDREAAAGQCRFRNKVLPVVMLAQGGRRGTGSVRTLVSEALGVETEGGEAYREWVVQPRQMYGKTMSNGLAVWDAVVQHCAKVGGGGDEDESLGA</sequence>
<keyword evidence="2" id="KW-0808">Transferase</keyword>
<reference evidence="2" key="1">
    <citation type="submission" date="2023-01" db="EMBL/GenBank/DDBJ databases">
        <title>The growth and conidiation of Purpureocillium lavendulum are regulated by nitrogen source and histone H3K14 acetylation.</title>
        <authorList>
            <person name="Tang P."/>
            <person name="Han J."/>
            <person name="Zhang C."/>
            <person name="Tang P."/>
            <person name="Qi F."/>
            <person name="Zhang K."/>
            <person name="Liang L."/>
        </authorList>
    </citation>
    <scope>NUCLEOTIDE SEQUENCE</scope>
    <source>
        <strain evidence="2">YMF1.00683</strain>
    </source>
</reference>
<dbReference type="GO" id="GO:0016301">
    <property type="term" value="F:kinase activity"/>
    <property type="evidence" value="ECO:0007669"/>
    <property type="project" value="UniProtKB-KW"/>
</dbReference>
<evidence type="ECO:0000313" key="2">
    <source>
        <dbReference type="EMBL" id="KAJ6437590.1"/>
    </source>
</evidence>
<protein>
    <submittedName>
        <fullName evidence="2">Protein kinase-like domain</fullName>
    </submittedName>
</protein>
<feature type="compositionally biased region" description="Polar residues" evidence="1">
    <location>
        <begin position="119"/>
        <end position="128"/>
    </location>
</feature>
<dbReference type="Gene3D" id="1.10.510.10">
    <property type="entry name" value="Transferase(Phosphotransferase) domain 1"/>
    <property type="match status" value="1"/>
</dbReference>
<comment type="caution">
    <text evidence="2">The sequence shown here is derived from an EMBL/GenBank/DDBJ whole genome shotgun (WGS) entry which is preliminary data.</text>
</comment>
<dbReference type="PANTHER" id="PTHR37171">
    <property type="entry name" value="SERINE/THREONINE-PROTEIN KINASE YRZF-RELATED"/>
    <property type="match status" value="1"/>
</dbReference>
<gene>
    <name evidence="2" type="ORF">O9K51_09797</name>
</gene>
<dbReference type="Proteomes" id="UP001163105">
    <property type="component" value="Unassembled WGS sequence"/>
</dbReference>
<dbReference type="EMBL" id="JAQHRD010000011">
    <property type="protein sequence ID" value="KAJ6437590.1"/>
    <property type="molecule type" value="Genomic_DNA"/>
</dbReference>
<feature type="compositionally biased region" description="Acidic residues" evidence="1">
    <location>
        <begin position="703"/>
        <end position="712"/>
    </location>
</feature>
<feature type="region of interest" description="Disordered" evidence="1">
    <location>
        <begin position="684"/>
        <end position="764"/>
    </location>
</feature>
<feature type="compositionally biased region" description="Basic residues" evidence="1">
    <location>
        <begin position="105"/>
        <end position="114"/>
    </location>
</feature>
<proteinExistence type="predicted"/>
<dbReference type="AlphaFoldDB" id="A0AB34FEA9"/>
<feature type="compositionally biased region" description="Basic and acidic residues" evidence="1">
    <location>
        <begin position="713"/>
        <end position="732"/>
    </location>
</feature>
<dbReference type="PANTHER" id="PTHR37171:SF1">
    <property type="entry name" value="SERINE_THREONINE-PROTEIN KINASE YRZF-RELATED"/>
    <property type="match status" value="1"/>
</dbReference>
<dbReference type="InterPro" id="IPR052396">
    <property type="entry name" value="Meiotic_Drive_Suppr_Kinase"/>
</dbReference>
<keyword evidence="2" id="KW-0418">Kinase</keyword>
<name>A0AB34FEA9_9HYPO</name>